<dbReference type="PANTHER" id="PTHR13696:SF96">
    <property type="entry name" value="COBQ_COBB_MIND_PARA NUCLEOTIDE BINDING DOMAIN-CONTAINING PROTEIN"/>
    <property type="match status" value="1"/>
</dbReference>
<dbReference type="Gene3D" id="3.40.50.300">
    <property type="entry name" value="P-loop containing nucleotide triphosphate hydrolases"/>
    <property type="match status" value="1"/>
</dbReference>
<dbReference type="AlphaFoldDB" id="A0A936YMP6"/>
<protein>
    <submittedName>
        <fullName evidence="1">AAA family ATPase</fullName>
    </submittedName>
</protein>
<dbReference type="EMBL" id="JAEQNC010000002">
    <property type="protein sequence ID" value="MBL0371051.1"/>
    <property type="molecule type" value="Genomic_DNA"/>
</dbReference>
<dbReference type="CDD" id="cd02042">
    <property type="entry name" value="ParAB_family"/>
    <property type="match status" value="1"/>
</dbReference>
<evidence type="ECO:0000313" key="2">
    <source>
        <dbReference type="Proteomes" id="UP000633219"/>
    </source>
</evidence>
<dbReference type="PANTHER" id="PTHR13696">
    <property type="entry name" value="P-LOOP CONTAINING NUCLEOSIDE TRIPHOSPHATE HYDROLASE"/>
    <property type="match status" value="1"/>
</dbReference>
<dbReference type="SUPFAM" id="SSF52540">
    <property type="entry name" value="P-loop containing nucleoside triphosphate hydrolases"/>
    <property type="match status" value="1"/>
</dbReference>
<comment type="caution">
    <text evidence="1">The sequence shown here is derived from an EMBL/GenBank/DDBJ whole genome shotgun (WGS) entry which is preliminary data.</text>
</comment>
<proteinExistence type="predicted"/>
<dbReference type="InterPro" id="IPR027417">
    <property type="entry name" value="P-loop_NTPase"/>
</dbReference>
<organism evidence="1 2">
    <name type="scientific">Rhizobium setariae</name>
    <dbReference type="NCBI Taxonomy" id="2801340"/>
    <lineage>
        <taxon>Bacteria</taxon>
        <taxon>Pseudomonadati</taxon>
        <taxon>Pseudomonadota</taxon>
        <taxon>Alphaproteobacteria</taxon>
        <taxon>Hyphomicrobiales</taxon>
        <taxon>Rhizobiaceae</taxon>
        <taxon>Rhizobium/Agrobacterium group</taxon>
        <taxon>Rhizobium</taxon>
    </lineage>
</organism>
<dbReference type="RefSeq" id="WP_201653086.1">
    <property type="nucleotide sequence ID" value="NZ_JAEQNC010000002.1"/>
</dbReference>
<dbReference type="Pfam" id="PF07015">
    <property type="entry name" value="VirC1"/>
    <property type="match status" value="1"/>
</dbReference>
<name>A0A936YMP6_9HYPH</name>
<dbReference type="InterPro" id="IPR009744">
    <property type="entry name" value="VirC1"/>
</dbReference>
<evidence type="ECO:0000313" key="1">
    <source>
        <dbReference type="EMBL" id="MBL0371051.1"/>
    </source>
</evidence>
<accession>A0A936YMP6</accession>
<dbReference type="Proteomes" id="UP000633219">
    <property type="component" value="Unassembled WGS sequence"/>
</dbReference>
<reference evidence="1" key="1">
    <citation type="submission" date="2021-01" db="EMBL/GenBank/DDBJ databases">
        <title>Rhizobium sp. strain KVB221 16S ribosomal RNA gene Genome sequencing and assembly.</title>
        <authorList>
            <person name="Kang M."/>
        </authorList>
    </citation>
    <scope>NUCLEOTIDE SEQUENCE</scope>
    <source>
        <strain evidence="1">KVB221</strain>
    </source>
</reference>
<sequence>MPVITIANTKGGAGKTTAAALLAVELAHCGYKVTVFDSDPQHWFSQWYETARPTGAITLVNHVTPASLECHIREMDRATDFFIIDLAGDRNQLTATALALSNQVLIPVQGSGMDAKGAVKILDLIDQIRTETGYEIPHSVLLSRVNPLVTTHSLLAVKGLLASRGVNVLATPVIERAAYREMFDKGVTLYELDPQKISNLDKAQNNARELAAEIMRMMPVRVISSGSSRRRAFGWGRAA</sequence>
<dbReference type="InterPro" id="IPR050678">
    <property type="entry name" value="DNA_Partitioning_ATPase"/>
</dbReference>
<gene>
    <name evidence="1" type="ORF">JJB09_03335</name>
</gene>
<keyword evidence="2" id="KW-1185">Reference proteome</keyword>
<dbReference type="PIRSF" id="PIRSF009320">
    <property type="entry name" value="Nuc_binding_HP_1000"/>
    <property type="match status" value="1"/>
</dbReference>